<dbReference type="Proteomes" id="UP001283361">
    <property type="component" value="Unassembled WGS sequence"/>
</dbReference>
<evidence type="ECO:0000313" key="1">
    <source>
        <dbReference type="EMBL" id="KAK3762209.1"/>
    </source>
</evidence>
<evidence type="ECO:0000313" key="2">
    <source>
        <dbReference type="Proteomes" id="UP001283361"/>
    </source>
</evidence>
<organism evidence="1 2">
    <name type="scientific">Elysia crispata</name>
    <name type="common">lettuce slug</name>
    <dbReference type="NCBI Taxonomy" id="231223"/>
    <lineage>
        <taxon>Eukaryota</taxon>
        <taxon>Metazoa</taxon>
        <taxon>Spiralia</taxon>
        <taxon>Lophotrochozoa</taxon>
        <taxon>Mollusca</taxon>
        <taxon>Gastropoda</taxon>
        <taxon>Heterobranchia</taxon>
        <taxon>Euthyneura</taxon>
        <taxon>Panpulmonata</taxon>
        <taxon>Sacoglossa</taxon>
        <taxon>Placobranchoidea</taxon>
        <taxon>Plakobranchidae</taxon>
        <taxon>Elysia</taxon>
    </lineage>
</organism>
<gene>
    <name evidence="1" type="ORF">RRG08_057447</name>
</gene>
<dbReference type="AlphaFoldDB" id="A0AAE1D990"/>
<accession>A0AAE1D990</accession>
<name>A0AAE1D990_9GAST</name>
<protein>
    <submittedName>
        <fullName evidence="1">Uncharacterized protein</fullName>
    </submittedName>
</protein>
<dbReference type="EMBL" id="JAWDGP010004738">
    <property type="protein sequence ID" value="KAK3762209.1"/>
    <property type="molecule type" value="Genomic_DNA"/>
</dbReference>
<comment type="caution">
    <text evidence="1">The sequence shown here is derived from an EMBL/GenBank/DDBJ whole genome shotgun (WGS) entry which is preliminary data.</text>
</comment>
<reference evidence="1" key="1">
    <citation type="journal article" date="2023" name="G3 (Bethesda)">
        <title>A reference genome for the long-term kleptoplast-retaining sea slug Elysia crispata morphotype clarki.</title>
        <authorList>
            <person name="Eastman K.E."/>
            <person name="Pendleton A.L."/>
            <person name="Shaikh M.A."/>
            <person name="Suttiyut T."/>
            <person name="Ogas R."/>
            <person name="Tomko P."/>
            <person name="Gavelis G."/>
            <person name="Widhalm J.R."/>
            <person name="Wisecaver J.H."/>
        </authorList>
    </citation>
    <scope>NUCLEOTIDE SEQUENCE</scope>
    <source>
        <strain evidence="1">ECLA1</strain>
    </source>
</reference>
<proteinExistence type="predicted"/>
<keyword evidence="2" id="KW-1185">Reference proteome</keyword>
<sequence>MEIARDDVSGHVHMIGLDRGSLQALRETMYRFTSIRQSLNTGSLWRLCEKDVSGHVHSTKFEYRVIMEIVRDDVSGHAHSTKFEYRVIMEIARKRCIGSRPFDKV</sequence>